<gene>
    <name evidence="2" type="ORF">CKALI_11135</name>
</gene>
<feature type="transmembrane region" description="Helical" evidence="1">
    <location>
        <begin position="21"/>
        <end position="44"/>
    </location>
</feature>
<organism evidence="2 3">
    <name type="scientific">Corynebacterium kalinowskii</name>
    <dbReference type="NCBI Taxonomy" id="2675216"/>
    <lineage>
        <taxon>Bacteria</taxon>
        <taxon>Bacillati</taxon>
        <taxon>Actinomycetota</taxon>
        <taxon>Actinomycetes</taxon>
        <taxon>Mycobacteriales</taxon>
        <taxon>Corynebacteriaceae</taxon>
        <taxon>Corynebacterium</taxon>
    </lineage>
</organism>
<keyword evidence="1" id="KW-0812">Transmembrane</keyword>
<reference evidence="3" key="1">
    <citation type="submission" date="2019-11" db="EMBL/GenBank/DDBJ databases">
        <title>Complete genome sequence of Corynebacterium kalinowskii 1959, a novel Corynebacterium species isolated from soil of a small paddock in Vilsendorf, Germany.</title>
        <authorList>
            <person name="Schaffert L."/>
            <person name="Ruwe M."/>
            <person name="Milse J."/>
            <person name="Hanuschka K."/>
            <person name="Ortseifen V."/>
            <person name="Droste J."/>
            <person name="Brandt D."/>
            <person name="Schlueter L."/>
            <person name="Kutter Y."/>
            <person name="Vinke S."/>
            <person name="Viehoefer P."/>
            <person name="Jacob L."/>
            <person name="Luebke N.-C."/>
            <person name="Schulte-Berndt E."/>
            <person name="Hain C."/>
            <person name="Linder M."/>
            <person name="Schmidt P."/>
            <person name="Wollenschlaeger L."/>
            <person name="Luttermann T."/>
            <person name="Thieme E."/>
            <person name="Hassa J."/>
            <person name="Haak M."/>
            <person name="Wittchen M."/>
            <person name="Mentz A."/>
            <person name="Persicke M."/>
            <person name="Busche T."/>
            <person name="Ruckert C."/>
        </authorList>
    </citation>
    <scope>NUCLEOTIDE SEQUENCE [LARGE SCALE GENOMIC DNA]</scope>
    <source>
        <strain evidence="3">1959</strain>
    </source>
</reference>
<evidence type="ECO:0000313" key="3">
    <source>
        <dbReference type="Proteomes" id="UP000427071"/>
    </source>
</evidence>
<protein>
    <submittedName>
        <fullName evidence="2">Uncharacterized protein</fullName>
    </submittedName>
</protein>
<keyword evidence="1" id="KW-0472">Membrane</keyword>
<dbReference type="AlphaFoldDB" id="A0A6B8VG16"/>
<keyword evidence="1" id="KW-1133">Transmembrane helix</keyword>
<dbReference type="KEGG" id="ckw:CKALI_11135"/>
<evidence type="ECO:0000256" key="1">
    <source>
        <dbReference type="SAM" id="Phobius"/>
    </source>
</evidence>
<keyword evidence="3" id="KW-1185">Reference proteome</keyword>
<name>A0A6B8VG16_9CORY</name>
<dbReference type="EMBL" id="CP046452">
    <property type="protein sequence ID" value="QGU03073.1"/>
    <property type="molecule type" value="Genomic_DNA"/>
</dbReference>
<evidence type="ECO:0000313" key="2">
    <source>
        <dbReference type="EMBL" id="QGU03073.1"/>
    </source>
</evidence>
<dbReference type="RefSeq" id="WP_156193397.1">
    <property type="nucleotide sequence ID" value="NZ_CP046452.1"/>
</dbReference>
<sequence>MNDYLNQIRQGEPVTIIGKTPNLGSAIFVTLASLVATGLAAWVLYQELPVTAWAAVICVLHLPSIWLRRRHDRKFDAIHLGPEGLRTRGVLASWSSVARIDAEWTIPRCIAYLHPGSTVKFASTKQELQLRSEVIRYHGIPLETKDQYLRMSQIVDLCMAAKRQWGGESYQ</sequence>
<feature type="transmembrane region" description="Helical" evidence="1">
    <location>
        <begin position="50"/>
        <end position="67"/>
    </location>
</feature>
<proteinExistence type="predicted"/>
<accession>A0A6B8VG16</accession>
<dbReference type="Proteomes" id="UP000427071">
    <property type="component" value="Chromosome"/>
</dbReference>